<feature type="active site" description="Proton acceptor" evidence="7">
    <location>
        <position position="166"/>
    </location>
</feature>
<dbReference type="PANTHER" id="PTHR21310">
    <property type="entry name" value="AMINOGLYCOSIDE PHOSPHOTRANSFERASE-RELATED-RELATED"/>
    <property type="match status" value="1"/>
</dbReference>
<dbReference type="OrthoDB" id="3806873at2"/>
<evidence type="ECO:0000256" key="6">
    <source>
        <dbReference type="ARBA" id="ARBA00023251"/>
    </source>
</evidence>
<evidence type="ECO:0000256" key="1">
    <source>
        <dbReference type="ARBA" id="ARBA00006219"/>
    </source>
</evidence>
<evidence type="ECO:0000256" key="2">
    <source>
        <dbReference type="ARBA" id="ARBA00022679"/>
    </source>
</evidence>
<proteinExistence type="inferred from homology"/>
<reference evidence="10 11" key="1">
    <citation type="submission" date="2019-05" db="EMBL/GenBank/DDBJ databases">
        <title>Nesterenkonia sp. GY074 isolated from the Southern Atlantic Ocean.</title>
        <authorList>
            <person name="Zhang G."/>
        </authorList>
    </citation>
    <scope>NUCLEOTIDE SEQUENCE [LARGE SCALE GENOMIC DNA]</scope>
    <source>
        <strain evidence="10 11">GY074</strain>
    </source>
</reference>
<dbReference type="InterPro" id="IPR024165">
    <property type="entry name" value="Kan/Strep_kinase"/>
</dbReference>
<accession>A0A5R9BB26</accession>
<dbReference type="Gene3D" id="3.90.1200.10">
    <property type="match status" value="1"/>
</dbReference>
<dbReference type="SUPFAM" id="SSF56112">
    <property type="entry name" value="Protein kinase-like (PK-like)"/>
    <property type="match status" value="1"/>
</dbReference>
<keyword evidence="11" id="KW-1185">Reference proteome</keyword>
<evidence type="ECO:0000313" key="10">
    <source>
        <dbReference type="EMBL" id="TLP97430.1"/>
    </source>
</evidence>
<keyword evidence="3" id="KW-0547">Nucleotide-binding</keyword>
<keyword evidence="4" id="KW-0418">Kinase</keyword>
<evidence type="ECO:0000256" key="3">
    <source>
        <dbReference type="ARBA" id="ARBA00022741"/>
    </source>
</evidence>
<dbReference type="GO" id="GO:0046872">
    <property type="term" value="F:metal ion binding"/>
    <property type="evidence" value="ECO:0007669"/>
    <property type="project" value="UniProtKB-KW"/>
</dbReference>
<evidence type="ECO:0000313" key="11">
    <source>
        <dbReference type="Proteomes" id="UP000310458"/>
    </source>
</evidence>
<keyword evidence="6" id="KW-0046">Antibiotic resistance</keyword>
<dbReference type="InterPro" id="IPR011009">
    <property type="entry name" value="Kinase-like_dom_sf"/>
</dbReference>
<dbReference type="GO" id="GO:0046677">
    <property type="term" value="P:response to antibiotic"/>
    <property type="evidence" value="ECO:0007669"/>
    <property type="project" value="UniProtKB-KW"/>
</dbReference>
<keyword evidence="8" id="KW-0479">Metal-binding</keyword>
<dbReference type="InterPro" id="IPR002575">
    <property type="entry name" value="Aminoglycoside_PTrfase"/>
</dbReference>
<feature type="binding site" evidence="8">
    <location>
        <position position="185"/>
    </location>
    <ligand>
        <name>Mg(2+)</name>
        <dbReference type="ChEBI" id="CHEBI:18420"/>
    </ligand>
</feature>
<dbReference type="GO" id="GO:0005524">
    <property type="term" value="F:ATP binding"/>
    <property type="evidence" value="ECO:0007669"/>
    <property type="project" value="UniProtKB-KW"/>
</dbReference>
<evidence type="ECO:0000256" key="4">
    <source>
        <dbReference type="ARBA" id="ARBA00022777"/>
    </source>
</evidence>
<dbReference type="RefSeq" id="WP_138252911.1">
    <property type="nucleotide sequence ID" value="NZ_VAVZ01000017.1"/>
</dbReference>
<comment type="caution">
    <text evidence="10">The sequence shown here is derived from an EMBL/GenBank/DDBJ whole genome shotgun (WGS) entry which is preliminary data.</text>
</comment>
<name>A0A5R9BB26_9MICC</name>
<organism evidence="10 11">
    <name type="scientific">Nesterenkonia salmonea</name>
    <dbReference type="NCBI Taxonomy" id="1804987"/>
    <lineage>
        <taxon>Bacteria</taxon>
        <taxon>Bacillati</taxon>
        <taxon>Actinomycetota</taxon>
        <taxon>Actinomycetes</taxon>
        <taxon>Micrococcales</taxon>
        <taxon>Micrococcaceae</taxon>
        <taxon>Nesterenkonia</taxon>
    </lineage>
</organism>
<keyword evidence="5" id="KW-0067">ATP-binding</keyword>
<keyword evidence="2 10" id="KW-0808">Transferase</keyword>
<protein>
    <submittedName>
        <fullName evidence="10">Aminoglycoside 3'-phosphotransferase</fullName>
    </submittedName>
</protein>
<evidence type="ECO:0000259" key="9">
    <source>
        <dbReference type="Pfam" id="PF01636"/>
    </source>
</evidence>
<dbReference type="InterPro" id="IPR051678">
    <property type="entry name" value="AGP_Transferase"/>
</dbReference>
<feature type="binding site" evidence="8">
    <location>
        <position position="171"/>
    </location>
    <ligand>
        <name>Mg(2+)</name>
        <dbReference type="ChEBI" id="CHEBI:18420"/>
    </ligand>
</feature>
<dbReference type="AlphaFoldDB" id="A0A5R9BB26"/>
<dbReference type="EMBL" id="VAVZ01000017">
    <property type="protein sequence ID" value="TLP97430.1"/>
    <property type="molecule type" value="Genomic_DNA"/>
</dbReference>
<dbReference type="PANTHER" id="PTHR21310:SF41">
    <property type="entry name" value="3'-PHOSPHOTRANSFERASE, PUTATIVE-RELATED"/>
    <property type="match status" value="1"/>
</dbReference>
<sequence length="243" mass="27240">MPRDFLRGFTQTPQKVLEIANGDAVEPVWRNELGGLTFRLQGSGSTRFVKWQPHSGVHPARRQDVDLTAEAEKLSWAGHFIRVPRVEDQGENDDAAWLVTEGIDGESAHARRWRADPETAVVAIAAGLRQLHDTVPVKYCPYIGTWLASKLDRAPEPDHLVVCHGDPCVPNTLIAEDGCFAGLVDLAQLGVADRWADLAIATYSISWDINFGRSYDELFFEAYGLEADTERIRAYRRLWDEPD</sequence>
<dbReference type="GO" id="GO:0016301">
    <property type="term" value="F:kinase activity"/>
    <property type="evidence" value="ECO:0007669"/>
    <property type="project" value="UniProtKB-KW"/>
</dbReference>
<dbReference type="Proteomes" id="UP000310458">
    <property type="component" value="Unassembled WGS sequence"/>
</dbReference>
<evidence type="ECO:0000256" key="8">
    <source>
        <dbReference type="PIRSR" id="PIRSR000706-2"/>
    </source>
</evidence>
<dbReference type="Gene3D" id="3.30.200.20">
    <property type="entry name" value="Phosphorylase Kinase, domain 1"/>
    <property type="match status" value="1"/>
</dbReference>
<feature type="domain" description="Aminoglycoside phosphotransferase" evidence="9">
    <location>
        <begin position="153"/>
        <end position="235"/>
    </location>
</feature>
<dbReference type="GO" id="GO:0016773">
    <property type="term" value="F:phosphotransferase activity, alcohol group as acceptor"/>
    <property type="evidence" value="ECO:0007669"/>
    <property type="project" value="InterPro"/>
</dbReference>
<comment type="similarity">
    <text evidence="1">Belongs to the aminoglycoside phosphotransferase family.</text>
</comment>
<dbReference type="Pfam" id="PF01636">
    <property type="entry name" value="APH"/>
    <property type="match status" value="1"/>
</dbReference>
<dbReference type="PIRSF" id="PIRSF000706">
    <property type="entry name" value="Kanamycin_kin"/>
    <property type="match status" value="1"/>
</dbReference>
<evidence type="ECO:0000256" key="7">
    <source>
        <dbReference type="PIRSR" id="PIRSR000706-1"/>
    </source>
</evidence>
<evidence type="ECO:0000256" key="5">
    <source>
        <dbReference type="ARBA" id="ARBA00022840"/>
    </source>
</evidence>
<gene>
    <name evidence="10" type="ORF">FEF26_07445</name>
</gene>
<dbReference type="CDD" id="cd05150">
    <property type="entry name" value="APH"/>
    <property type="match status" value="1"/>
</dbReference>
<keyword evidence="8" id="KW-0460">Magnesium</keyword>